<dbReference type="GO" id="GO:0008270">
    <property type="term" value="F:zinc ion binding"/>
    <property type="evidence" value="ECO:0007669"/>
    <property type="project" value="InterPro"/>
</dbReference>
<organism evidence="5 6">
    <name type="scientific">Thanatephorus cucumeris (strain AG1-IB / isolate 7/3/14)</name>
    <name type="common">Lettuce bottom rot fungus</name>
    <name type="synonym">Rhizoctonia solani</name>
    <dbReference type="NCBI Taxonomy" id="1108050"/>
    <lineage>
        <taxon>Eukaryota</taxon>
        <taxon>Fungi</taxon>
        <taxon>Dikarya</taxon>
        <taxon>Basidiomycota</taxon>
        <taxon>Agaricomycotina</taxon>
        <taxon>Agaricomycetes</taxon>
        <taxon>Cantharellales</taxon>
        <taxon>Ceratobasidiaceae</taxon>
        <taxon>Rhizoctonia</taxon>
        <taxon>Rhizoctonia solani AG-1</taxon>
    </lineage>
</organism>
<keyword evidence="6" id="KW-1185">Reference proteome</keyword>
<dbReference type="GO" id="GO:0005634">
    <property type="term" value="C:nucleus"/>
    <property type="evidence" value="ECO:0007669"/>
    <property type="project" value="UniProtKB-SubCell"/>
</dbReference>
<feature type="region of interest" description="Disordered" evidence="3">
    <location>
        <begin position="213"/>
        <end position="263"/>
    </location>
</feature>
<evidence type="ECO:0000313" key="5">
    <source>
        <dbReference type="EMBL" id="CEL53353.1"/>
    </source>
</evidence>
<evidence type="ECO:0000256" key="1">
    <source>
        <dbReference type="ARBA" id="ARBA00004123"/>
    </source>
</evidence>
<dbReference type="Proteomes" id="UP000059188">
    <property type="component" value="Unassembled WGS sequence"/>
</dbReference>
<feature type="region of interest" description="Disordered" evidence="3">
    <location>
        <begin position="286"/>
        <end position="335"/>
    </location>
</feature>
<dbReference type="SUPFAM" id="SSF57701">
    <property type="entry name" value="Zn2/Cys6 DNA-binding domain"/>
    <property type="match status" value="1"/>
</dbReference>
<dbReference type="InterPro" id="IPR021858">
    <property type="entry name" value="Fun_TF"/>
</dbReference>
<dbReference type="SMART" id="SM00066">
    <property type="entry name" value="GAL4"/>
    <property type="match status" value="1"/>
</dbReference>
<dbReference type="PROSITE" id="PS00463">
    <property type="entry name" value="ZN2_CY6_FUNGAL_1"/>
    <property type="match status" value="1"/>
</dbReference>
<dbReference type="InterPro" id="IPR036864">
    <property type="entry name" value="Zn2-C6_fun-type_DNA-bd_sf"/>
</dbReference>
<accession>A0A0B7FAW0</accession>
<evidence type="ECO:0000259" key="4">
    <source>
        <dbReference type="PROSITE" id="PS50048"/>
    </source>
</evidence>
<dbReference type="PROSITE" id="PS50048">
    <property type="entry name" value="ZN2_CY6_FUNGAL_2"/>
    <property type="match status" value="1"/>
</dbReference>
<reference evidence="5 6" key="1">
    <citation type="submission" date="2014-11" db="EMBL/GenBank/DDBJ databases">
        <authorList>
            <person name="Wibberg Daniel"/>
        </authorList>
    </citation>
    <scope>NUCLEOTIDE SEQUENCE [LARGE SCALE GENOMIC DNA]</scope>
    <source>
        <strain evidence="5">Rhizoctonia solani AG1-IB 7/3/14</strain>
    </source>
</reference>
<dbReference type="Pfam" id="PF11951">
    <property type="entry name" value="Fungal_trans_2"/>
    <property type="match status" value="1"/>
</dbReference>
<dbReference type="InterPro" id="IPR001138">
    <property type="entry name" value="Zn2Cys6_DnaBD"/>
</dbReference>
<evidence type="ECO:0000256" key="3">
    <source>
        <dbReference type="SAM" id="MobiDB-lite"/>
    </source>
</evidence>
<evidence type="ECO:0000256" key="2">
    <source>
        <dbReference type="ARBA" id="ARBA00023242"/>
    </source>
</evidence>
<comment type="subcellular location">
    <subcellularLocation>
        <location evidence="1">Nucleus</location>
    </subcellularLocation>
</comment>
<feature type="region of interest" description="Disordered" evidence="3">
    <location>
        <begin position="71"/>
        <end position="187"/>
    </location>
</feature>
<dbReference type="AlphaFoldDB" id="A0A0B7FAW0"/>
<evidence type="ECO:0000313" key="6">
    <source>
        <dbReference type="Proteomes" id="UP000059188"/>
    </source>
</evidence>
<proteinExistence type="predicted"/>
<feature type="compositionally biased region" description="Acidic residues" evidence="3">
    <location>
        <begin position="317"/>
        <end position="333"/>
    </location>
</feature>
<dbReference type="EMBL" id="LN679111">
    <property type="protein sequence ID" value="CEL53353.1"/>
    <property type="molecule type" value="Genomic_DNA"/>
</dbReference>
<dbReference type="CDD" id="cd00067">
    <property type="entry name" value="GAL4"/>
    <property type="match status" value="1"/>
</dbReference>
<dbReference type="Pfam" id="PF00172">
    <property type="entry name" value="Zn_clus"/>
    <property type="match status" value="1"/>
</dbReference>
<feature type="compositionally biased region" description="Polar residues" evidence="3">
    <location>
        <begin position="96"/>
        <end position="113"/>
    </location>
</feature>
<dbReference type="OrthoDB" id="3210839at2759"/>
<dbReference type="GO" id="GO:0000981">
    <property type="term" value="F:DNA-binding transcription factor activity, RNA polymerase II-specific"/>
    <property type="evidence" value="ECO:0007669"/>
    <property type="project" value="InterPro"/>
</dbReference>
<feature type="compositionally biased region" description="Low complexity" evidence="3">
    <location>
        <begin position="219"/>
        <end position="238"/>
    </location>
</feature>
<dbReference type="STRING" id="1108050.A0A0B7FAW0"/>
<dbReference type="PANTHER" id="PTHR37534">
    <property type="entry name" value="TRANSCRIPTIONAL ACTIVATOR PROTEIN UGA3"/>
    <property type="match status" value="1"/>
</dbReference>
<feature type="domain" description="Zn(2)-C6 fungal-type" evidence="4">
    <location>
        <begin position="39"/>
        <end position="67"/>
    </location>
</feature>
<protein>
    <recommendedName>
        <fullName evidence="4">Zn(2)-C6 fungal-type domain-containing protein</fullName>
    </recommendedName>
</protein>
<sequence length="737" mass="81682">MVAQYYISGLLYVVDANPPSVFLRLRWTCNSMHTRSTGGCTTCRRKKKKCDETKPECLRCQRSGTQCEGYAGFENPDGKGIMRRARPGPAKLTDRPATSTSARSSQKDPTTVPSDPPRPYKDKPKQPIIPSQAPAVAQHQPKDSNTEQNLESTTTHAEHLEELGSSQRNDAHVSSETPTVSNPLVSPQNIISIGYSGDSRTADALDTAPRAYIEQSDEPSPGSYSSIPSSDYASSSPSMDLGQRRSSTTSTVSSAVSSDLSVQKTESLTYGQASLFDALFSLAGPQNVPPKETLPRTITFPPITSRGPSWPSLPEPSNDDDVVDPTKNEEDDPEGVKQAMCITLTPDANVEANALPFVLQSYAQWVNFMVFDPKNVVHVIREGVIAQFSSSQEIRTRVILLSNVFGALGKSPVLNSKIRSVVTYLSSEAHQSIARFTSGKSTPRREVDMMNALKSIDLMMEVILLRRFGGTISTIVGLVEAAAPVFQRACPDPPGHPINLPNILVSPSINLRHYAETDIMTATLLARRMFVRYDIVYTPEINEQFTAQQAGLHWLHGIPDQLIMLLAWVNMLYADFGTDVDPSLVAQIEMEVERVKITPSTSDDPVYTIRRFAVQECWRLVVYIHLYVTLCGAHAEDPRVVKFVKRFMRFLGGIKPARNVDTFLSLPIMFIGTFVSRKQDRELIFRRLSTMQECVMPGRAGNDCLMVLCDVWRRTEDEQRPATWNDLRISCQTIAGV</sequence>
<name>A0A0B7FAW0_THACB</name>
<dbReference type="Gene3D" id="4.10.240.10">
    <property type="entry name" value="Zn(2)-C6 fungal-type DNA-binding domain"/>
    <property type="match status" value="1"/>
</dbReference>
<dbReference type="PANTHER" id="PTHR37534:SF46">
    <property type="entry name" value="ZN(II)2CYS6 TRANSCRIPTION FACTOR (EUROFUNG)"/>
    <property type="match status" value="1"/>
</dbReference>
<gene>
    <name evidence="5" type="ORF">RSOLAG1IB_06320</name>
</gene>
<feature type="compositionally biased region" description="Polar residues" evidence="3">
    <location>
        <begin position="164"/>
        <end position="187"/>
    </location>
</feature>
<feature type="compositionally biased region" description="Polar residues" evidence="3">
    <location>
        <begin position="146"/>
        <end position="155"/>
    </location>
</feature>
<feature type="compositionally biased region" description="Low complexity" evidence="3">
    <location>
        <begin position="246"/>
        <end position="262"/>
    </location>
</feature>
<keyword evidence="2" id="KW-0539">Nucleus</keyword>